<gene>
    <name evidence="1" type="ORF">BAZSYMA_ACONTIG15665_0</name>
</gene>
<organism evidence="1 2">
    <name type="scientific">Bathymodiolus azoricus thioautotrophic gill symbiont</name>
    <dbReference type="NCBI Taxonomy" id="235205"/>
    <lineage>
        <taxon>Bacteria</taxon>
        <taxon>Pseudomonadati</taxon>
        <taxon>Pseudomonadota</taxon>
        <taxon>Gammaproteobacteria</taxon>
        <taxon>sulfur-oxidizing symbionts</taxon>
    </lineage>
</organism>
<evidence type="ECO:0000313" key="1">
    <source>
        <dbReference type="EMBL" id="SEH61720.1"/>
    </source>
</evidence>
<proteinExistence type="predicted"/>
<sequence length="87" mass="10234">MTMTIMQGLNKQPLTTEEALALPGLHDQAVRYAVLHLMNILSPIRDLISELSRLAYGFDVAPFPQMQEFLEWIYDDRQYVLRKRKWP</sequence>
<dbReference type="OrthoDB" id="5918660at2"/>
<accession>A0A1H6JPK6</accession>
<reference evidence="2" key="1">
    <citation type="submission" date="2016-06" db="EMBL/GenBank/DDBJ databases">
        <authorList>
            <person name="Petersen J."/>
            <person name="Sayavedra L."/>
        </authorList>
    </citation>
    <scope>NUCLEOTIDE SEQUENCE [LARGE SCALE GENOMIC DNA]</scope>
    <source>
        <strain evidence="2">BazSymA</strain>
    </source>
</reference>
<evidence type="ECO:0000313" key="2">
    <source>
        <dbReference type="Proteomes" id="UP000198988"/>
    </source>
</evidence>
<protein>
    <submittedName>
        <fullName evidence="1">Uncharacterized protein</fullName>
    </submittedName>
</protein>
<dbReference type="AlphaFoldDB" id="A0A1H6JPK6"/>
<name>A0A1H6JPK6_9GAMM</name>
<dbReference type="RefSeq" id="WP_143243041.1">
    <property type="nucleotide sequence ID" value="NZ_CDSC02000048.1"/>
</dbReference>
<dbReference type="Proteomes" id="UP000198988">
    <property type="component" value="Unassembled WGS sequence"/>
</dbReference>
<dbReference type="EMBL" id="CDSC02000048">
    <property type="protein sequence ID" value="SEH61720.1"/>
    <property type="molecule type" value="Genomic_DNA"/>
</dbReference>